<reference evidence="2" key="1">
    <citation type="journal article" date="2023" name="Science">
        <title>Genome structures resolve the early diversification of teleost fishes.</title>
        <authorList>
            <person name="Parey E."/>
            <person name="Louis A."/>
            <person name="Montfort J."/>
            <person name="Bouchez O."/>
            <person name="Roques C."/>
            <person name="Iampietro C."/>
            <person name="Lluch J."/>
            <person name="Castinel A."/>
            <person name="Donnadieu C."/>
            <person name="Desvignes T."/>
            <person name="Floi Bucao C."/>
            <person name="Jouanno E."/>
            <person name="Wen M."/>
            <person name="Mejri S."/>
            <person name="Dirks R."/>
            <person name="Jansen H."/>
            <person name="Henkel C."/>
            <person name="Chen W.J."/>
            <person name="Zahm M."/>
            <person name="Cabau C."/>
            <person name="Klopp C."/>
            <person name="Thompson A.W."/>
            <person name="Robinson-Rechavi M."/>
            <person name="Braasch I."/>
            <person name="Lecointre G."/>
            <person name="Bobe J."/>
            <person name="Postlethwait J.H."/>
            <person name="Berthelot C."/>
            <person name="Roest Crollius H."/>
            <person name="Guiguen Y."/>
        </authorList>
    </citation>
    <scope>NUCLEOTIDE SEQUENCE</scope>
    <source>
        <strain evidence="2">WJC10195</strain>
    </source>
</reference>
<feature type="region of interest" description="Disordered" evidence="1">
    <location>
        <begin position="29"/>
        <end position="71"/>
    </location>
</feature>
<dbReference type="AlphaFoldDB" id="A0A9Q1FG41"/>
<name>A0A9Q1FG41_SYNKA</name>
<protein>
    <submittedName>
        <fullName evidence="2">Uncharacterized protein</fullName>
    </submittedName>
</protein>
<dbReference type="Proteomes" id="UP001152622">
    <property type="component" value="Chromosome 6"/>
</dbReference>
<gene>
    <name evidence="2" type="ORF">SKAU_G00202490</name>
</gene>
<proteinExistence type="predicted"/>
<accession>A0A9Q1FG41</accession>
<feature type="compositionally biased region" description="Polar residues" evidence="1">
    <location>
        <begin position="48"/>
        <end position="63"/>
    </location>
</feature>
<evidence type="ECO:0000313" key="3">
    <source>
        <dbReference type="Proteomes" id="UP001152622"/>
    </source>
</evidence>
<sequence>MLYWNGSLSPPQKRGLDRARSLFRPRRIKHGTSEAPPGVQEAPLTASAHLTGNRPPTSCQRASFATRAGSDDIPRTATSLLRSAEGLLFSQIIPTGSTDSSLIVQSKRPELQTRCDI</sequence>
<evidence type="ECO:0000256" key="1">
    <source>
        <dbReference type="SAM" id="MobiDB-lite"/>
    </source>
</evidence>
<dbReference type="EMBL" id="JAINUF010000006">
    <property type="protein sequence ID" value="KAJ8357455.1"/>
    <property type="molecule type" value="Genomic_DNA"/>
</dbReference>
<keyword evidence="3" id="KW-1185">Reference proteome</keyword>
<evidence type="ECO:0000313" key="2">
    <source>
        <dbReference type="EMBL" id="KAJ8357455.1"/>
    </source>
</evidence>
<organism evidence="2 3">
    <name type="scientific">Synaphobranchus kaupii</name>
    <name type="common">Kaup's arrowtooth eel</name>
    <dbReference type="NCBI Taxonomy" id="118154"/>
    <lineage>
        <taxon>Eukaryota</taxon>
        <taxon>Metazoa</taxon>
        <taxon>Chordata</taxon>
        <taxon>Craniata</taxon>
        <taxon>Vertebrata</taxon>
        <taxon>Euteleostomi</taxon>
        <taxon>Actinopterygii</taxon>
        <taxon>Neopterygii</taxon>
        <taxon>Teleostei</taxon>
        <taxon>Anguilliformes</taxon>
        <taxon>Synaphobranchidae</taxon>
        <taxon>Synaphobranchus</taxon>
    </lineage>
</organism>
<comment type="caution">
    <text evidence="2">The sequence shown here is derived from an EMBL/GenBank/DDBJ whole genome shotgun (WGS) entry which is preliminary data.</text>
</comment>